<sequence>MLFLSSVKSITCIMKLFFLLFVLCLTFSRFFPSFSSPPSPSLSLSRSLSLALSYSLSLSLHLYLSPFSHSWIGTVAAYCLLPICYSYLSVSTAYYMCICYPRCKFL</sequence>
<protein>
    <submittedName>
        <fullName evidence="2">Uncharacterized protein</fullName>
    </submittedName>
</protein>
<proteinExistence type="predicted"/>
<evidence type="ECO:0000256" key="1">
    <source>
        <dbReference type="SAM" id="Phobius"/>
    </source>
</evidence>
<organism evidence="2">
    <name type="scientific">Cacopsylla melanoneura</name>
    <dbReference type="NCBI Taxonomy" id="428564"/>
    <lineage>
        <taxon>Eukaryota</taxon>
        <taxon>Metazoa</taxon>
        <taxon>Ecdysozoa</taxon>
        <taxon>Arthropoda</taxon>
        <taxon>Hexapoda</taxon>
        <taxon>Insecta</taxon>
        <taxon>Pterygota</taxon>
        <taxon>Neoptera</taxon>
        <taxon>Paraneoptera</taxon>
        <taxon>Hemiptera</taxon>
        <taxon>Sternorrhyncha</taxon>
        <taxon>Psylloidea</taxon>
        <taxon>Psyllidae</taxon>
        <taxon>Psyllinae</taxon>
        <taxon>Cacopsylla</taxon>
    </lineage>
</organism>
<feature type="transmembrane region" description="Helical" evidence="1">
    <location>
        <begin position="69"/>
        <end position="88"/>
    </location>
</feature>
<accession>A0A8D8U4R6</accession>
<reference evidence="2" key="1">
    <citation type="submission" date="2021-05" db="EMBL/GenBank/DDBJ databases">
        <authorList>
            <person name="Alioto T."/>
            <person name="Alioto T."/>
            <person name="Gomez Garrido J."/>
        </authorList>
    </citation>
    <scope>NUCLEOTIDE SEQUENCE</scope>
</reference>
<evidence type="ECO:0000313" key="2">
    <source>
        <dbReference type="EMBL" id="CAG6697777.1"/>
    </source>
</evidence>
<dbReference type="EMBL" id="HBUF01334673">
    <property type="protein sequence ID" value="CAG6697777.1"/>
    <property type="molecule type" value="Transcribed_RNA"/>
</dbReference>
<dbReference type="AlphaFoldDB" id="A0A8D8U4R6"/>
<keyword evidence="1" id="KW-1133">Transmembrane helix</keyword>
<keyword evidence="1" id="KW-0472">Membrane</keyword>
<name>A0A8D8U4R6_9HEMI</name>
<keyword evidence="1" id="KW-0812">Transmembrane</keyword>